<dbReference type="InterPro" id="IPR046461">
    <property type="entry name" value="TerL_ATPase"/>
</dbReference>
<dbReference type="InterPro" id="IPR046462">
    <property type="entry name" value="TerL_nuclease"/>
</dbReference>
<sequence length="565" mass="64323">MNKKHPAYTYAMNVAEGQINAPKYVKTQVKEFLKIANDKDKTYKIDENKVRTIGELLKLMIMPKGLKANSTVHDSLAGFQWFFIIAILCTVERENTEKRRYENAILEICRKNGKTFIIAVLFILLFFIEPKFSKFYSVAPDGSLSREIKTAIEEILRSSPAMLGKMNGKEKFKILRDYIHCNITENRYTPLNYSTGRLDGKLPSVFLVDETGALPNTYAIEAMRSGQLTILNKLGFIISTKYPTLNNPFEDEVDYSKRVLNGAVDDDKVFALLYEPDDTKGWATNDEVLEQANPLALEVPEIMDDLKAKRQVAIEIESKRENFITKHCNIIYSGAGSESYVNIADLQKGAVDGIDWQGREVFLGVDLAMTTDNCAVAMVAYDEDEGKAYMDSVAFIPEDRTDEKSKLERIPYRDFINTGFCIPCGNRTVDYGAIERYILEIEQKYGVTVMGIGYDRYNALSTAQKLEEAGYTLVEIKQHSSVLHPATKWLAELIAEGNLKYDKHNKLLEINFENSRCVYDTNMNRYVNKKKSRGKVDMVVAGINAMYLLHQNYMLNNTLDWVVQI</sequence>
<name>A0A8S5N9Q0_9CAUD</name>
<evidence type="ECO:0000313" key="3">
    <source>
        <dbReference type="EMBL" id="DAD91119.1"/>
    </source>
</evidence>
<dbReference type="PANTHER" id="PTHR41287:SF1">
    <property type="entry name" value="PROTEIN YMFN"/>
    <property type="match status" value="1"/>
</dbReference>
<reference evidence="3" key="1">
    <citation type="journal article" date="2021" name="Proc. Natl. Acad. Sci. U.S.A.">
        <title>A Catalog of Tens of Thousands of Viruses from Human Metagenomes Reveals Hidden Associations with Chronic Diseases.</title>
        <authorList>
            <person name="Tisza M.J."/>
            <person name="Buck C.B."/>
        </authorList>
    </citation>
    <scope>NUCLEOTIDE SEQUENCE</scope>
    <source>
        <strain evidence="3">Ctuaf34</strain>
    </source>
</reference>
<dbReference type="Gene3D" id="3.40.50.300">
    <property type="entry name" value="P-loop containing nucleotide triphosphate hydrolases"/>
    <property type="match status" value="1"/>
</dbReference>
<organism evidence="3">
    <name type="scientific">Siphoviridae sp. ctuaf34</name>
    <dbReference type="NCBI Taxonomy" id="2826504"/>
    <lineage>
        <taxon>Viruses</taxon>
        <taxon>Duplodnaviria</taxon>
        <taxon>Heunggongvirae</taxon>
        <taxon>Uroviricota</taxon>
        <taxon>Caudoviricetes</taxon>
    </lineage>
</organism>
<dbReference type="PANTHER" id="PTHR41287">
    <property type="match status" value="1"/>
</dbReference>
<dbReference type="InterPro" id="IPR027417">
    <property type="entry name" value="P-loop_NTPase"/>
</dbReference>
<feature type="domain" description="Terminase large subunit-like ATPase" evidence="1">
    <location>
        <begin position="93"/>
        <end position="258"/>
    </location>
</feature>
<dbReference type="GO" id="GO:0004519">
    <property type="term" value="F:endonuclease activity"/>
    <property type="evidence" value="ECO:0007669"/>
    <property type="project" value="InterPro"/>
</dbReference>
<accession>A0A8S5N9Q0</accession>
<dbReference type="Pfam" id="PF03354">
    <property type="entry name" value="TerL_ATPase"/>
    <property type="match status" value="1"/>
</dbReference>
<evidence type="ECO:0000259" key="1">
    <source>
        <dbReference type="Pfam" id="PF03354"/>
    </source>
</evidence>
<protein>
    <submittedName>
        <fullName evidence="3">Large Terminase</fullName>
    </submittedName>
</protein>
<proteinExistence type="predicted"/>
<feature type="domain" description="Terminase large subunit-like endonuclease" evidence="2">
    <location>
        <begin position="264"/>
        <end position="547"/>
    </location>
</feature>
<dbReference type="InterPro" id="IPR005021">
    <property type="entry name" value="Terminase_largesu-like"/>
</dbReference>
<evidence type="ECO:0000259" key="2">
    <source>
        <dbReference type="Pfam" id="PF20441"/>
    </source>
</evidence>
<dbReference type="EMBL" id="BK015104">
    <property type="protein sequence ID" value="DAD91119.1"/>
    <property type="molecule type" value="Genomic_DNA"/>
</dbReference>
<dbReference type="Pfam" id="PF20441">
    <property type="entry name" value="TerL_nuclease"/>
    <property type="match status" value="1"/>
</dbReference>
<dbReference type="Gene3D" id="3.30.420.240">
    <property type="match status" value="1"/>
</dbReference>